<evidence type="ECO:0000256" key="1">
    <source>
        <dbReference type="SAM" id="MobiDB-lite"/>
    </source>
</evidence>
<feature type="region of interest" description="Disordered" evidence="1">
    <location>
        <begin position="17"/>
        <end position="55"/>
    </location>
</feature>
<evidence type="ECO:0000313" key="2">
    <source>
        <dbReference type="EMBL" id="QYX77782.1"/>
    </source>
</evidence>
<keyword evidence="3" id="KW-1185">Reference proteome</keyword>
<dbReference type="Proteomes" id="UP000827138">
    <property type="component" value="Chromosome"/>
</dbReference>
<name>A0ABX8XQ15_9ACTN</name>
<sequence length="227" mass="24886">MSRHRVELKHPVLTCGGPVNAAGESEIAGGGGSLQESSPWNEGSKTDPSALDPGNIPLRSIGALEELASRKDGPPIEWQAWETLRTFAVGRMHDAGLSADTRLRWVHLALIALKRKGENAELDTAAVLSDEAYIRAYAIRQFGAIQDAGIRDPADLCKSVFREIGETRGDVHAQATNWHTRPVPEILRLRRIKNMLTPLRDLAGVIPMDDPTRNELSAWLPLILDLP</sequence>
<accession>A0ABX8XQ15</accession>
<protein>
    <submittedName>
        <fullName evidence="2">Uncharacterized protein</fullName>
    </submittedName>
</protein>
<feature type="compositionally biased region" description="Polar residues" evidence="1">
    <location>
        <begin position="34"/>
        <end position="47"/>
    </location>
</feature>
<proteinExistence type="predicted"/>
<reference evidence="2 3" key="1">
    <citation type="submission" date="2021-08" db="EMBL/GenBank/DDBJ databases">
        <authorList>
            <person name="Ping M."/>
        </authorList>
    </citation>
    <scope>NUCLEOTIDE SEQUENCE [LARGE SCALE GENOMIC DNA]</scope>
    <source>
        <strain evidence="2 3">MG28</strain>
    </source>
</reference>
<organism evidence="2 3">
    <name type="scientific">Streptomyces akebiae</name>
    <dbReference type="NCBI Taxonomy" id="2865673"/>
    <lineage>
        <taxon>Bacteria</taxon>
        <taxon>Bacillati</taxon>
        <taxon>Actinomycetota</taxon>
        <taxon>Actinomycetes</taxon>
        <taxon>Kitasatosporales</taxon>
        <taxon>Streptomycetaceae</taxon>
        <taxon>Streptomyces</taxon>
    </lineage>
</organism>
<dbReference type="EMBL" id="CP080647">
    <property type="protein sequence ID" value="QYX77782.1"/>
    <property type="molecule type" value="Genomic_DNA"/>
</dbReference>
<dbReference type="RefSeq" id="WP_220646760.1">
    <property type="nucleotide sequence ID" value="NZ_CP080647.1"/>
</dbReference>
<gene>
    <name evidence="2" type="ORF">K1J60_15695</name>
</gene>
<evidence type="ECO:0000313" key="3">
    <source>
        <dbReference type="Proteomes" id="UP000827138"/>
    </source>
</evidence>